<gene>
    <name evidence="2" type="ORF">MRATA1EN1_LOCUS10966</name>
</gene>
<dbReference type="Proteomes" id="UP001176941">
    <property type="component" value="Chromosome 20"/>
</dbReference>
<dbReference type="EMBL" id="OX459956">
    <property type="protein sequence ID" value="CAI9162004.1"/>
    <property type="molecule type" value="Genomic_DNA"/>
</dbReference>
<feature type="compositionally biased region" description="Low complexity" evidence="1">
    <location>
        <begin position="246"/>
        <end position="255"/>
    </location>
</feature>
<name>A0ABN8YKE3_RANTA</name>
<feature type="compositionally biased region" description="Polar residues" evidence="1">
    <location>
        <begin position="172"/>
        <end position="187"/>
    </location>
</feature>
<feature type="compositionally biased region" description="Basic and acidic residues" evidence="1">
    <location>
        <begin position="220"/>
        <end position="230"/>
    </location>
</feature>
<organism evidence="2 3">
    <name type="scientific">Rangifer tarandus platyrhynchus</name>
    <name type="common">Svalbard reindeer</name>
    <dbReference type="NCBI Taxonomy" id="3082113"/>
    <lineage>
        <taxon>Eukaryota</taxon>
        <taxon>Metazoa</taxon>
        <taxon>Chordata</taxon>
        <taxon>Craniata</taxon>
        <taxon>Vertebrata</taxon>
        <taxon>Euteleostomi</taxon>
        <taxon>Mammalia</taxon>
        <taxon>Eutheria</taxon>
        <taxon>Laurasiatheria</taxon>
        <taxon>Artiodactyla</taxon>
        <taxon>Ruminantia</taxon>
        <taxon>Pecora</taxon>
        <taxon>Cervidae</taxon>
        <taxon>Odocoileinae</taxon>
        <taxon>Rangifer</taxon>
    </lineage>
</organism>
<evidence type="ECO:0000313" key="2">
    <source>
        <dbReference type="EMBL" id="CAI9162004.1"/>
    </source>
</evidence>
<accession>A0ABN8YKE3</accession>
<reference evidence="2" key="1">
    <citation type="submission" date="2023-04" db="EMBL/GenBank/DDBJ databases">
        <authorList>
            <consortium name="ELIXIR-Norway"/>
        </authorList>
    </citation>
    <scope>NUCLEOTIDE SEQUENCE [LARGE SCALE GENOMIC DNA]</scope>
</reference>
<feature type="non-terminal residue" evidence="2">
    <location>
        <position position="269"/>
    </location>
</feature>
<feature type="region of interest" description="Disordered" evidence="1">
    <location>
        <begin position="154"/>
        <end position="269"/>
    </location>
</feature>
<proteinExistence type="predicted"/>
<keyword evidence="3" id="KW-1185">Reference proteome</keyword>
<protein>
    <submittedName>
        <fullName evidence="2">Uncharacterized protein</fullName>
    </submittedName>
</protein>
<sequence>EAERTGIAMPTTHGRKLLACGVRTGFDTWLSFLRPGDCTEHRRDLMHGPVSPRRPSALAFSRQTQAVPRSRGAACSGGTQEGLRLLTRRSGSGQRRGREVVRAALERLDALREEAQAAGKARFAKLTLTRAGCAKPEPESEPLTYRPWSWRELTHFPRSPPKTLRLEGWSARRSQQPPRAATFSSKDQPPPHPPPKKPHPGERRTLAARLTWGPGGWARDAGRRSLEQGERSGVSPGPCPRPIHKSAAAASGPRGIRSRRSPRLAAAAE</sequence>
<evidence type="ECO:0000313" key="3">
    <source>
        <dbReference type="Proteomes" id="UP001176941"/>
    </source>
</evidence>
<evidence type="ECO:0000256" key="1">
    <source>
        <dbReference type="SAM" id="MobiDB-lite"/>
    </source>
</evidence>